<evidence type="ECO:0000313" key="4">
    <source>
        <dbReference type="Proteomes" id="UP000001955"/>
    </source>
</evidence>
<protein>
    <submittedName>
        <fullName evidence="3">Heavy metal transport/detoxification protein</fullName>
    </submittedName>
</protein>
<dbReference type="RefSeq" id="WP_002443818.1">
    <property type="nucleotide sequence ID" value="NC_017910.1"/>
</dbReference>
<dbReference type="InterPro" id="IPR001802">
    <property type="entry name" value="MerP/CopZ"/>
</dbReference>
<sequence>MKTLLSLALILCALPGWAANKKVTIDVQQMTCPLCVISINQALRGTDGVIKAKASMKTKQADVIVPESFDDQRLLAAIAKTGFTGTIHGVTPAE</sequence>
<feature type="signal peptide" evidence="1">
    <location>
        <begin position="1"/>
        <end position="18"/>
    </location>
</feature>
<feature type="chain" id="PRO_5003656032" evidence="1">
    <location>
        <begin position="19"/>
        <end position="94"/>
    </location>
</feature>
<dbReference type="Proteomes" id="UP000001955">
    <property type="component" value="Chromosome"/>
</dbReference>
<proteinExistence type="predicted"/>
<evidence type="ECO:0000256" key="1">
    <source>
        <dbReference type="SAM" id="SignalP"/>
    </source>
</evidence>
<keyword evidence="1" id="KW-0732">Signal</keyword>
<organism evidence="3 4">
    <name type="scientific">Shimwellia blattae (strain ATCC 29907 / DSM 4481 / JCM 1650 / NBRC 105725 / CDC 9005-74)</name>
    <name type="common">Escherichia blattae</name>
    <dbReference type="NCBI Taxonomy" id="630626"/>
    <lineage>
        <taxon>Bacteria</taxon>
        <taxon>Pseudomonadati</taxon>
        <taxon>Pseudomonadota</taxon>
        <taxon>Gammaproteobacteria</taxon>
        <taxon>Enterobacterales</taxon>
        <taxon>Enterobacteriaceae</taxon>
        <taxon>Shimwellia</taxon>
    </lineage>
</organism>
<dbReference type="InterPro" id="IPR006121">
    <property type="entry name" value="HMA_dom"/>
</dbReference>
<feature type="domain" description="HMA" evidence="2">
    <location>
        <begin position="21"/>
        <end position="86"/>
    </location>
</feature>
<dbReference type="GO" id="GO:0046872">
    <property type="term" value="F:metal ion binding"/>
    <property type="evidence" value="ECO:0007669"/>
    <property type="project" value="InterPro"/>
</dbReference>
<dbReference type="OrthoDB" id="5689309at2"/>
<dbReference type="STRING" id="630626.EBL_c18370"/>
<accession>K6VJU3</accession>
<gene>
    <name evidence="3" type="ordered locus">EBL_c18370</name>
</gene>
<dbReference type="SUPFAM" id="SSF55008">
    <property type="entry name" value="HMA, heavy metal-associated domain"/>
    <property type="match status" value="1"/>
</dbReference>
<dbReference type="CDD" id="cd00371">
    <property type="entry name" value="HMA"/>
    <property type="match status" value="1"/>
</dbReference>
<dbReference type="PRINTS" id="PR00946">
    <property type="entry name" value="HGSCAVENGER"/>
</dbReference>
<evidence type="ECO:0000313" key="3">
    <source>
        <dbReference type="EMBL" id="AFJ46931.1"/>
    </source>
</evidence>
<accession>I2B8S7</accession>
<dbReference type="eggNOG" id="COG2608">
    <property type="taxonomic scope" value="Bacteria"/>
</dbReference>
<reference evidence="3 4" key="1">
    <citation type="journal article" date="2012" name="J. Bacteriol.">
        <title>Complete genome sequence of the B12-producing Shimwellia blattae strain DSM 4481, isolated from a cockroach.</title>
        <authorList>
            <person name="Brzuszkiewicz E."/>
            <person name="Waschkowitz T."/>
            <person name="Wiezer A."/>
            <person name="Daniel R."/>
        </authorList>
    </citation>
    <scope>NUCLEOTIDE SEQUENCE [LARGE SCALE GENOMIC DNA]</scope>
    <source>
        <strain evidence="4">ATCC 29907 / DSM 4481 / JCM 1650 / NBRC 105725 / CDC 9005-74</strain>
    </source>
</reference>
<dbReference type="Pfam" id="PF00403">
    <property type="entry name" value="HMA"/>
    <property type="match status" value="1"/>
</dbReference>
<dbReference type="Gene3D" id="3.30.70.100">
    <property type="match status" value="1"/>
</dbReference>
<evidence type="ECO:0000259" key="2">
    <source>
        <dbReference type="PROSITE" id="PS50846"/>
    </source>
</evidence>
<keyword evidence="4" id="KW-1185">Reference proteome</keyword>
<dbReference type="HOGENOM" id="CLU_134973_2_2_6"/>
<name>I2B8S7_SHIBC</name>
<dbReference type="PROSITE" id="PS50846">
    <property type="entry name" value="HMA_2"/>
    <property type="match status" value="1"/>
</dbReference>
<dbReference type="KEGG" id="ebt:EBL_c18370"/>
<dbReference type="InterPro" id="IPR036163">
    <property type="entry name" value="HMA_dom_sf"/>
</dbReference>
<dbReference type="AlphaFoldDB" id="I2B8S7"/>
<dbReference type="EMBL" id="CP001560">
    <property type="protein sequence ID" value="AFJ46931.1"/>
    <property type="molecule type" value="Genomic_DNA"/>
</dbReference>